<comment type="caution">
    <text evidence="2">The sequence shown here is derived from an EMBL/GenBank/DDBJ whole genome shotgun (WGS) entry which is preliminary data.</text>
</comment>
<feature type="compositionally biased region" description="Polar residues" evidence="1">
    <location>
        <begin position="41"/>
        <end position="50"/>
    </location>
</feature>
<sequence>MACERQTTDVVWLLEKSPTSSFPGETSSVEGKGFLQKPGTRLQSSDQQNVHAAPTQGGNKSPGGNPCWNDNLSSVLHSSYAALKYLGHNIKHITVSRSRSTGPESRTAKGRLHVFSPLNPEAPLVLHWDGKFLPV</sequence>
<accession>A0A8J5D395</accession>
<feature type="compositionally biased region" description="Polar residues" evidence="1">
    <location>
        <begin position="17"/>
        <end position="29"/>
    </location>
</feature>
<protein>
    <submittedName>
        <fullName evidence="2">Uncharacterized protein</fullName>
    </submittedName>
</protein>
<gene>
    <name evidence="2" type="ORF">GWK47_035286</name>
</gene>
<evidence type="ECO:0000313" key="3">
    <source>
        <dbReference type="Proteomes" id="UP000770661"/>
    </source>
</evidence>
<dbReference type="EMBL" id="JACEEZ010003677">
    <property type="protein sequence ID" value="KAG0727125.1"/>
    <property type="molecule type" value="Genomic_DNA"/>
</dbReference>
<proteinExistence type="predicted"/>
<keyword evidence="3" id="KW-1185">Reference proteome</keyword>
<dbReference type="Proteomes" id="UP000770661">
    <property type="component" value="Unassembled WGS sequence"/>
</dbReference>
<dbReference type="AlphaFoldDB" id="A0A8J5D395"/>
<feature type="region of interest" description="Disordered" evidence="1">
    <location>
        <begin position="17"/>
        <end position="68"/>
    </location>
</feature>
<organism evidence="2 3">
    <name type="scientific">Chionoecetes opilio</name>
    <name type="common">Atlantic snow crab</name>
    <name type="synonym">Cancer opilio</name>
    <dbReference type="NCBI Taxonomy" id="41210"/>
    <lineage>
        <taxon>Eukaryota</taxon>
        <taxon>Metazoa</taxon>
        <taxon>Ecdysozoa</taxon>
        <taxon>Arthropoda</taxon>
        <taxon>Crustacea</taxon>
        <taxon>Multicrustacea</taxon>
        <taxon>Malacostraca</taxon>
        <taxon>Eumalacostraca</taxon>
        <taxon>Eucarida</taxon>
        <taxon>Decapoda</taxon>
        <taxon>Pleocyemata</taxon>
        <taxon>Brachyura</taxon>
        <taxon>Eubrachyura</taxon>
        <taxon>Majoidea</taxon>
        <taxon>Majidae</taxon>
        <taxon>Chionoecetes</taxon>
    </lineage>
</organism>
<evidence type="ECO:0000313" key="2">
    <source>
        <dbReference type="EMBL" id="KAG0727125.1"/>
    </source>
</evidence>
<name>A0A8J5D395_CHIOP</name>
<evidence type="ECO:0000256" key="1">
    <source>
        <dbReference type="SAM" id="MobiDB-lite"/>
    </source>
</evidence>
<reference evidence="2" key="1">
    <citation type="submission" date="2020-07" db="EMBL/GenBank/DDBJ databases">
        <title>The High-quality genome of the commercially important snow crab, Chionoecetes opilio.</title>
        <authorList>
            <person name="Jeong J.-H."/>
            <person name="Ryu S."/>
        </authorList>
    </citation>
    <scope>NUCLEOTIDE SEQUENCE</scope>
    <source>
        <strain evidence="2">MADBK_172401_WGS</strain>
        <tissue evidence="2">Digestive gland</tissue>
    </source>
</reference>